<dbReference type="PANTHER" id="PTHR46268">
    <property type="entry name" value="STRESS RESPONSE PROTEIN NHAX"/>
    <property type="match status" value="1"/>
</dbReference>
<dbReference type="Proteomes" id="UP000321129">
    <property type="component" value="Unassembled WGS sequence"/>
</dbReference>
<dbReference type="Pfam" id="PF00582">
    <property type="entry name" value="Usp"/>
    <property type="match status" value="1"/>
</dbReference>
<organism evidence="3 4">
    <name type="scientific">Flavisphingopyxis soli</name>
    <dbReference type="NCBI Taxonomy" id="2601267"/>
    <lineage>
        <taxon>Bacteria</taxon>
        <taxon>Pseudomonadati</taxon>
        <taxon>Pseudomonadota</taxon>
        <taxon>Alphaproteobacteria</taxon>
        <taxon>Sphingomonadales</taxon>
        <taxon>Sphingopyxidaceae</taxon>
        <taxon>Flavisphingopyxis</taxon>
    </lineage>
</organism>
<comment type="caution">
    <text evidence="3">The sequence shown here is derived from an EMBL/GenBank/DDBJ whole genome shotgun (WGS) entry which is preliminary data.</text>
</comment>
<dbReference type="OrthoDB" id="9804721at2"/>
<gene>
    <name evidence="3" type="ORF">FSZ31_10140</name>
</gene>
<protein>
    <submittedName>
        <fullName evidence="3">Universal stress protein</fullName>
    </submittedName>
</protein>
<dbReference type="InterPro" id="IPR006016">
    <property type="entry name" value="UspA"/>
</dbReference>
<dbReference type="CDD" id="cd00293">
    <property type="entry name" value="USP-like"/>
    <property type="match status" value="2"/>
</dbReference>
<sequence>MKSVLLHVQDDDTLEQRLQAALAVTRATGGHLSCIHVTPTSAYVAFDGFGGIFVMSDIITALAHSEDAIRRKVEDRLAGEDVPWDYEQVTGEPVHVIVQRAALADILVSGRDNPHGTTARTPIRLLGDILQKARIPLLLPTKDGDPPDFNGTALIAWDGSYESANAVRQSLPLLKLADDIRAIQIEKQDDGRFPSIALMEYLSRHDVSAELQVVARGSNPLGETIVDEARRIGAAYVVMGGYGHSRAGEAVFGGVTHDFLKDCPVPLVIAH</sequence>
<evidence type="ECO:0000313" key="3">
    <source>
        <dbReference type="EMBL" id="TXC69260.1"/>
    </source>
</evidence>
<accession>A0A5C6U9T5</accession>
<dbReference type="AlphaFoldDB" id="A0A5C6U9T5"/>
<dbReference type="EMBL" id="VOPY01000002">
    <property type="protein sequence ID" value="TXC69260.1"/>
    <property type="molecule type" value="Genomic_DNA"/>
</dbReference>
<feature type="domain" description="UspA" evidence="2">
    <location>
        <begin position="213"/>
        <end position="270"/>
    </location>
</feature>
<dbReference type="Gene3D" id="3.40.50.12370">
    <property type="match status" value="1"/>
</dbReference>
<reference evidence="3 4" key="1">
    <citation type="submission" date="2019-08" db="EMBL/GenBank/DDBJ databases">
        <title>Sphingorhabdus soil sp. nov., isolated from arctic soil.</title>
        <authorList>
            <person name="Liu Y."/>
        </authorList>
    </citation>
    <scope>NUCLEOTIDE SEQUENCE [LARGE SCALE GENOMIC DNA]</scope>
    <source>
        <strain evidence="3 4">D-2Q-5-6</strain>
    </source>
</reference>
<dbReference type="RefSeq" id="WP_147123214.1">
    <property type="nucleotide sequence ID" value="NZ_VOPY01000002.1"/>
</dbReference>
<comment type="similarity">
    <text evidence="1">Belongs to the universal stress protein A family.</text>
</comment>
<evidence type="ECO:0000256" key="1">
    <source>
        <dbReference type="ARBA" id="ARBA00008791"/>
    </source>
</evidence>
<name>A0A5C6U9T5_9SPHN</name>
<evidence type="ECO:0000313" key="4">
    <source>
        <dbReference type="Proteomes" id="UP000321129"/>
    </source>
</evidence>
<dbReference type="PANTHER" id="PTHR46268:SF15">
    <property type="entry name" value="UNIVERSAL STRESS PROTEIN HP_0031"/>
    <property type="match status" value="1"/>
</dbReference>
<proteinExistence type="inferred from homology"/>
<dbReference type="SUPFAM" id="SSF52402">
    <property type="entry name" value="Adenine nucleotide alpha hydrolases-like"/>
    <property type="match status" value="2"/>
</dbReference>
<keyword evidence="4" id="KW-1185">Reference proteome</keyword>
<evidence type="ECO:0000259" key="2">
    <source>
        <dbReference type="Pfam" id="PF00582"/>
    </source>
</evidence>